<feature type="region of interest" description="Disordered" evidence="1">
    <location>
        <begin position="240"/>
        <end position="270"/>
    </location>
</feature>
<dbReference type="Proteomes" id="UP000177309">
    <property type="component" value="Unassembled WGS sequence"/>
</dbReference>
<feature type="domain" description="Bro-N" evidence="2">
    <location>
        <begin position="11"/>
        <end position="106"/>
    </location>
</feature>
<proteinExistence type="predicted"/>
<protein>
    <submittedName>
        <fullName evidence="3">DNA damage-inducible protein D</fullName>
    </submittedName>
</protein>
<comment type="caution">
    <text evidence="3">The sequence shown here is derived from an EMBL/GenBank/DDBJ whole genome shotgun (WGS) entry which is preliminary data.</text>
</comment>
<gene>
    <name evidence="3" type="ORF">A2462_00865</name>
</gene>
<organism evidence="3 4">
    <name type="scientific">candidate division WOR-1 bacterium RIFOXYC2_FULL_41_25</name>
    <dbReference type="NCBI Taxonomy" id="1802586"/>
    <lineage>
        <taxon>Bacteria</taxon>
        <taxon>Bacillati</taxon>
        <taxon>Saganbacteria</taxon>
    </lineage>
</organism>
<sequence length="270" mass="30604">MATTDNVFEQIKKINEHGKEFWSARDLYKLLGYTEYGKFLPAIERAKESCKNSGQNIEDHFAGVSDMVKIGSGAERAVADYSLSRYACYLIAQNGDPRKEEIALAQTYFAIQTRKQEVHELQIEDGKRVYLRDEMKEHNKNLAKAAKEAGVINYANFQDYGYMGLYGGMRQRDIHAKKKLKKTAAILDHMGSEELAANLFRATQAEAKLKRENILGQDKANMAHHEVGKKVRKTIKELGGTMPEHLPTTDHVKESKKRLKKGQKDLIGRG</sequence>
<reference evidence="3 4" key="1">
    <citation type="journal article" date="2016" name="Nat. Commun.">
        <title>Thousands of microbial genomes shed light on interconnected biogeochemical processes in an aquifer system.</title>
        <authorList>
            <person name="Anantharaman K."/>
            <person name="Brown C.T."/>
            <person name="Hug L.A."/>
            <person name="Sharon I."/>
            <person name="Castelle C.J."/>
            <person name="Probst A.J."/>
            <person name="Thomas B.C."/>
            <person name="Singh A."/>
            <person name="Wilkins M.J."/>
            <person name="Karaoz U."/>
            <person name="Brodie E.L."/>
            <person name="Williams K.H."/>
            <person name="Hubbard S.S."/>
            <person name="Banfield J.F."/>
        </authorList>
    </citation>
    <scope>NUCLEOTIDE SEQUENCE [LARGE SCALE GENOMIC DNA]</scope>
</reference>
<evidence type="ECO:0000313" key="3">
    <source>
        <dbReference type="EMBL" id="OGC34399.1"/>
    </source>
</evidence>
<evidence type="ECO:0000313" key="4">
    <source>
        <dbReference type="Proteomes" id="UP000177309"/>
    </source>
</evidence>
<accession>A0A1F4TP81</accession>
<dbReference type="Pfam" id="PF02498">
    <property type="entry name" value="Bro-N"/>
    <property type="match status" value="1"/>
</dbReference>
<dbReference type="AlphaFoldDB" id="A0A1F4TP81"/>
<name>A0A1F4TP81_UNCSA</name>
<evidence type="ECO:0000256" key="1">
    <source>
        <dbReference type="SAM" id="MobiDB-lite"/>
    </source>
</evidence>
<dbReference type="EMBL" id="MEUI01000018">
    <property type="protein sequence ID" value="OGC34399.1"/>
    <property type="molecule type" value="Genomic_DNA"/>
</dbReference>
<evidence type="ECO:0000259" key="2">
    <source>
        <dbReference type="Pfam" id="PF02498"/>
    </source>
</evidence>
<dbReference type="InterPro" id="IPR003497">
    <property type="entry name" value="BRO_N_domain"/>
</dbReference>
<dbReference type="NCBIfam" id="NF008573">
    <property type="entry name" value="PRK11525.1"/>
    <property type="match status" value="1"/>
</dbReference>